<dbReference type="PROSITE" id="PS51257">
    <property type="entry name" value="PROKAR_LIPOPROTEIN"/>
    <property type="match status" value="1"/>
</dbReference>
<comment type="caution">
    <text evidence="2">The sequence shown here is derived from an EMBL/GenBank/DDBJ whole genome shotgun (WGS) entry which is preliminary data.</text>
</comment>
<protein>
    <submittedName>
        <fullName evidence="2">DUF1425 domain-containing protein</fullName>
    </submittedName>
</protein>
<dbReference type="Proteomes" id="UP000275331">
    <property type="component" value="Unassembled WGS sequence"/>
</dbReference>
<dbReference type="CDD" id="cd09030">
    <property type="entry name" value="DUF1425"/>
    <property type="match status" value="1"/>
</dbReference>
<dbReference type="AlphaFoldDB" id="A0A427V8H8"/>
<keyword evidence="1" id="KW-0732">Signal</keyword>
<dbReference type="RefSeq" id="WP_125292094.1">
    <property type="nucleotide sequence ID" value="NZ_RHWZ01000002.1"/>
</dbReference>
<dbReference type="Gene3D" id="2.60.40.3230">
    <property type="match status" value="1"/>
</dbReference>
<dbReference type="InterPro" id="IPR038483">
    <property type="entry name" value="YcfL-like_sf"/>
</dbReference>
<name>A0A427V8H8_9ENTR</name>
<sequence>MKRACLLALCSLMVLAGCSSRPEIPVSDRQTLVMETSVMAAGVIAEKPELSSQSGKLVATSTLYNEKDVPVTLNYQFYWYEESGLELHPLDKSVTVIIPAHSRTVLNAASPFLGASQVRLYLWL</sequence>
<proteinExistence type="predicted"/>
<dbReference type="EMBL" id="RHXB01000001">
    <property type="protein sequence ID" value="RSE29039.1"/>
    <property type="molecule type" value="Genomic_DNA"/>
</dbReference>
<reference evidence="2 3" key="1">
    <citation type="submission" date="2018-10" db="EMBL/GenBank/DDBJ databases">
        <title>Transmission dynamics of multidrug resistant bacteria on intensive care unit surfaces.</title>
        <authorList>
            <person name="D'Souza A.W."/>
            <person name="Potter R.F."/>
            <person name="Wallace M."/>
            <person name="Shupe A."/>
            <person name="Patel S."/>
            <person name="Sun S."/>
            <person name="Gul D."/>
            <person name="Kwon J.H."/>
            <person name="Andleeb S."/>
            <person name="Burnham C.-A.D."/>
            <person name="Dantas G."/>
        </authorList>
    </citation>
    <scope>NUCLEOTIDE SEQUENCE [LARGE SCALE GENOMIC DNA]</scope>
    <source>
        <strain evidence="2 3">AS_373</strain>
    </source>
</reference>
<feature type="chain" id="PRO_5019474892" evidence="1">
    <location>
        <begin position="17"/>
        <end position="124"/>
    </location>
</feature>
<evidence type="ECO:0000313" key="2">
    <source>
        <dbReference type="EMBL" id="RSE29039.1"/>
    </source>
</evidence>
<dbReference type="InterPro" id="IPR010824">
    <property type="entry name" value="DUF1425"/>
</dbReference>
<evidence type="ECO:0000313" key="3">
    <source>
        <dbReference type="Proteomes" id="UP000275331"/>
    </source>
</evidence>
<gene>
    <name evidence="2" type="ORF">EGT71_00540</name>
</gene>
<organism evidence="2 3">
    <name type="scientific">Atlantibacter subterraneus</name>
    <dbReference type="NCBI Taxonomy" id="255519"/>
    <lineage>
        <taxon>Bacteria</taxon>
        <taxon>Pseudomonadati</taxon>
        <taxon>Pseudomonadota</taxon>
        <taxon>Gammaproteobacteria</taxon>
        <taxon>Enterobacterales</taxon>
        <taxon>Enterobacteriaceae</taxon>
        <taxon>Atlantibacter</taxon>
    </lineage>
</organism>
<dbReference type="OrthoDB" id="5616034at2"/>
<evidence type="ECO:0000256" key="1">
    <source>
        <dbReference type="SAM" id="SignalP"/>
    </source>
</evidence>
<accession>A0A427V8H8</accession>
<dbReference type="Pfam" id="PF07233">
    <property type="entry name" value="DUF1425"/>
    <property type="match status" value="1"/>
</dbReference>
<feature type="signal peptide" evidence="1">
    <location>
        <begin position="1"/>
        <end position="16"/>
    </location>
</feature>